<reference evidence="2" key="1">
    <citation type="submission" date="2015-09" db="EMBL/GenBank/DDBJ databases">
        <title>Draft Genome Sequences of Two Novel Amoeba-resistant Intranuclear Bacteria, Candidatus Berkiella cookevillensis and Candidatus Berkiella aquae.</title>
        <authorList>
            <person name="Mehari Y.T."/>
            <person name="Arivett B.A."/>
            <person name="Farone A.L."/>
            <person name="Gunderson J.H."/>
            <person name="Farone M.B."/>
        </authorList>
    </citation>
    <scope>NUCLEOTIDE SEQUENCE [LARGE SCALE GENOMIC DNA]</scope>
    <source>
        <strain evidence="2">CC99</strain>
    </source>
</reference>
<feature type="compositionally biased region" description="Basic and acidic residues" evidence="1">
    <location>
        <begin position="826"/>
        <end position="841"/>
    </location>
</feature>
<gene>
    <name evidence="3" type="ORF">CC99x_003910</name>
    <name evidence="2" type="ORF">CC99x_02133</name>
</gene>
<evidence type="ECO:0000313" key="2">
    <source>
        <dbReference type="EMBL" id="KRG17674.1"/>
    </source>
</evidence>
<dbReference type="EMBL" id="LKHV01000013">
    <property type="protein sequence ID" value="KRG17674.1"/>
    <property type="molecule type" value="Genomic_DNA"/>
</dbReference>
<comment type="caution">
    <text evidence="2">The sequence shown here is derived from an EMBL/GenBank/DDBJ whole genome shotgun (WGS) entry which is preliminary data.</text>
</comment>
<reference evidence="3" key="3">
    <citation type="submission" date="2021-06" db="EMBL/GenBank/DDBJ databases">
        <title>Genomic Description and Analysis of Intracellular Bacteria, Candidatus Berkiella cookevillensis and Candidatus Berkiella aquae.</title>
        <authorList>
            <person name="Kidane D.T."/>
            <person name="Mehari Y.T."/>
            <person name="Rice F.C."/>
            <person name="Arivett B.A."/>
            <person name="Farone A.L."/>
            <person name="Berk S.G."/>
            <person name="Farone M.B."/>
        </authorList>
    </citation>
    <scope>NUCLEOTIDE SEQUENCE</scope>
    <source>
        <strain evidence="3">CC99</strain>
    </source>
</reference>
<evidence type="ECO:0000313" key="3">
    <source>
        <dbReference type="EMBL" id="MCS5708044.1"/>
    </source>
</evidence>
<dbReference type="RefSeq" id="WP_057625235.1">
    <property type="nucleotide sequence ID" value="NZ_LKHV02000001.1"/>
</dbReference>
<reference evidence="3" key="2">
    <citation type="journal article" date="2016" name="Genome Announc.">
        <title>Draft Genome Sequences of Two Novel Amoeba-Resistant Intranuclear Bacteria, 'Candidatus Berkiella cookevillensis' and 'Candidatus Berkiella aquae'.</title>
        <authorList>
            <person name="Mehari Y.T."/>
            <person name="Arivett B.A."/>
            <person name="Farone A.L."/>
            <person name="Gunderson J.H."/>
            <person name="Farone M.B."/>
        </authorList>
    </citation>
    <scope>NUCLEOTIDE SEQUENCE</scope>
    <source>
        <strain evidence="3">CC99</strain>
    </source>
</reference>
<proteinExistence type="predicted"/>
<dbReference type="AlphaFoldDB" id="A0A0Q9YJS4"/>
<dbReference type="Proteomes" id="UP000051494">
    <property type="component" value="Unassembled WGS sequence"/>
</dbReference>
<protein>
    <submittedName>
        <fullName evidence="2">Uncharacterized protein</fullName>
    </submittedName>
</protein>
<evidence type="ECO:0000256" key="1">
    <source>
        <dbReference type="SAM" id="MobiDB-lite"/>
    </source>
</evidence>
<organism evidence="2">
    <name type="scientific">Candidatus Berkiella cookevillensis</name>
    <dbReference type="NCBI Taxonomy" id="437022"/>
    <lineage>
        <taxon>Bacteria</taxon>
        <taxon>Pseudomonadati</taxon>
        <taxon>Pseudomonadota</taxon>
        <taxon>Gammaproteobacteria</taxon>
        <taxon>Candidatus Berkiellales</taxon>
        <taxon>Candidatus Berkiellaceae</taxon>
        <taxon>Candidatus Berkiella</taxon>
    </lineage>
</organism>
<sequence>MSNQGPTITSPMDLLIAINTKLEESGKNVKDIIDGDRRRFFNETIKNLEGDKDKNSPTALQNVFKVGFLAHCPGASDLEDLLKDISGTLLPMTEENTQKIDAVFEKLDNGLKSDPKWNKFWEDVAKKNDISPEELSKIQDTIISSYRFKTLQYVSIKMMQEKTITASQSRDINNLLQAINGARLNKKLGDTDTPIFQATVDYLQKNYLLNFSSDINREISAAQKELAAGRSIEDIRKNITEAREKIFTERLPANKFAQLVGTEIARNLYDQLLPTDSILERIQDYHTKSKELGFDIDKHASLAKQFYDSLGGSAPKEEKDICSTYIEQLKSFSYFREERVSSDDDVLRKTALEDYETAKKEFLMLVSEKMFKLAQDGELDNFVKGLTLNIVPLDTTKEGKTLLDTLKETGKFPELQDLIAEKMFVAAENGDFEVLKSYLSQDIAQSTARKEGKTPLEIAKDSGKFTEAQIDTLIKASSKEVQAEYNLDMDQQNDILKTFAKDVGAGEYFPFAADLQTMEALDAAYKKDPSESNLNALKDITLKISQDYFPKSDGSIGFDSEAVVPLNLSGAGTPASLVKAGEAAIENTEKTTKENITPEKIQEMLKVFQDIRRDYSIYQRSGMDSDLCNDTAQKIIRSSYPLHEYLKTDLTKSSKEDMLQKKLLPILLDKCDLSQKNKEGFKALQLANSKDKIDALLNAGAKTTHYERSFGTRLGDTLKGLFSGKGFTQWNSPPERSVSEISNISGTVKHDAIIKESQSNLETYKTQERAKAQTVSPELLDKFSKITEPSISQLESSGPQDALGQHASSLTVSYSEGPKATVSEITVKEKDMEIEGPKPQEQEPEPEASRSASFSNR</sequence>
<evidence type="ECO:0000313" key="4">
    <source>
        <dbReference type="Proteomes" id="UP000051494"/>
    </source>
</evidence>
<accession>A0A0Q9YJS4</accession>
<dbReference type="EMBL" id="LKHV02000001">
    <property type="protein sequence ID" value="MCS5708044.1"/>
    <property type="molecule type" value="Genomic_DNA"/>
</dbReference>
<keyword evidence="4" id="KW-1185">Reference proteome</keyword>
<feature type="region of interest" description="Disordered" evidence="1">
    <location>
        <begin position="792"/>
        <end position="857"/>
    </location>
</feature>
<name>A0A0Q9YJS4_9GAMM</name>